<dbReference type="CDD" id="cd07730">
    <property type="entry name" value="metallo-hydrolase-like_MBL-fold"/>
    <property type="match status" value="1"/>
</dbReference>
<organism evidence="7 8">
    <name type="scientific">Adineta steineri</name>
    <dbReference type="NCBI Taxonomy" id="433720"/>
    <lineage>
        <taxon>Eukaryota</taxon>
        <taxon>Metazoa</taxon>
        <taxon>Spiralia</taxon>
        <taxon>Gnathifera</taxon>
        <taxon>Rotifera</taxon>
        <taxon>Eurotatoria</taxon>
        <taxon>Bdelloidea</taxon>
        <taxon>Adinetida</taxon>
        <taxon>Adinetidae</taxon>
        <taxon>Adineta</taxon>
    </lineage>
</organism>
<proteinExistence type="inferred from homology"/>
<dbReference type="GO" id="GO:0016787">
    <property type="term" value="F:hydrolase activity"/>
    <property type="evidence" value="ECO:0007669"/>
    <property type="project" value="UniProtKB-KW"/>
</dbReference>
<evidence type="ECO:0000256" key="3">
    <source>
        <dbReference type="ARBA" id="ARBA00022723"/>
    </source>
</evidence>
<protein>
    <recommendedName>
        <fullName evidence="6">Metallo-beta-lactamase domain-containing protein</fullName>
    </recommendedName>
</protein>
<evidence type="ECO:0000256" key="2">
    <source>
        <dbReference type="ARBA" id="ARBA00007749"/>
    </source>
</evidence>
<keyword evidence="4" id="KW-0378">Hydrolase</keyword>
<evidence type="ECO:0000256" key="1">
    <source>
        <dbReference type="ARBA" id="ARBA00001947"/>
    </source>
</evidence>
<dbReference type="Pfam" id="PF00753">
    <property type="entry name" value="Lactamase_B"/>
    <property type="match status" value="1"/>
</dbReference>
<evidence type="ECO:0000256" key="4">
    <source>
        <dbReference type="ARBA" id="ARBA00022801"/>
    </source>
</evidence>
<keyword evidence="3" id="KW-0479">Metal-binding</keyword>
<evidence type="ECO:0000259" key="6">
    <source>
        <dbReference type="SMART" id="SM00849"/>
    </source>
</evidence>
<dbReference type="InterPro" id="IPR051013">
    <property type="entry name" value="MBL_superfamily_lactonases"/>
</dbReference>
<dbReference type="PANTHER" id="PTHR42978">
    <property type="entry name" value="QUORUM-QUENCHING LACTONASE YTNP-RELATED-RELATED"/>
    <property type="match status" value="1"/>
</dbReference>
<keyword evidence="5" id="KW-0862">Zinc</keyword>
<sequence length="278" mass="31768">MSSAPTVQVHAIYTGQCFLRNHMLFNDGDENESTPCPVWSFYIYHPVTQTHILFDLGLMKELDEYPPKIKEDFPRVFKPQVKEDVGDALKRHNISPSQIKTIIYSHPHFDHCGNPSLPHFQNVICLFGQGTQTYARPAYPINHESRFLESTFPEGRTHELTDKDYTLTLGPFEKVHDFFGDKSLLLIDAPGHMPGHQLALAKTGENTYVLLAGDSAHSAAHLQEYEGRMSYYMHSDKDAAKETLKKITALIKLYKDEHKNVRVCLAHAGHYQDFERII</sequence>
<dbReference type="EMBL" id="CAJNOE010000032">
    <property type="protein sequence ID" value="CAF0772705.1"/>
    <property type="molecule type" value="Genomic_DNA"/>
</dbReference>
<reference evidence="7" key="1">
    <citation type="submission" date="2021-02" db="EMBL/GenBank/DDBJ databases">
        <authorList>
            <person name="Nowell W R."/>
        </authorList>
    </citation>
    <scope>NUCLEOTIDE SEQUENCE</scope>
</reference>
<dbReference type="InterPro" id="IPR001279">
    <property type="entry name" value="Metallo-B-lactamas"/>
</dbReference>
<dbReference type="SMART" id="SM00849">
    <property type="entry name" value="Lactamase_B"/>
    <property type="match status" value="1"/>
</dbReference>
<evidence type="ECO:0000313" key="7">
    <source>
        <dbReference type="EMBL" id="CAF0772705.1"/>
    </source>
</evidence>
<dbReference type="SUPFAM" id="SSF56281">
    <property type="entry name" value="Metallo-hydrolase/oxidoreductase"/>
    <property type="match status" value="1"/>
</dbReference>
<gene>
    <name evidence="7" type="ORF">IZO911_LOCUS5372</name>
</gene>
<name>A0A813QSB4_9BILA</name>
<comment type="similarity">
    <text evidence="2">Belongs to the metallo-beta-lactamase superfamily.</text>
</comment>
<dbReference type="GO" id="GO:0046872">
    <property type="term" value="F:metal ion binding"/>
    <property type="evidence" value="ECO:0007669"/>
    <property type="project" value="UniProtKB-KW"/>
</dbReference>
<dbReference type="InterPro" id="IPR036866">
    <property type="entry name" value="RibonucZ/Hydroxyglut_hydro"/>
</dbReference>
<feature type="domain" description="Metallo-beta-lactamase" evidence="6">
    <location>
        <begin position="37"/>
        <end position="267"/>
    </location>
</feature>
<dbReference type="AlphaFoldDB" id="A0A813QSB4"/>
<evidence type="ECO:0000256" key="5">
    <source>
        <dbReference type="ARBA" id="ARBA00022833"/>
    </source>
</evidence>
<evidence type="ECO:0000313" key="8">
    <source>
        <dbReference type="Proteomes" id="UP000663860"/>
    </source>
</evidence>
<dbReference type="PANTHER" id="PTHR42978:SF2">
    <property type="entry name" value="102 KBASES UNSTABLE REGION: FROM 1 TO 119443"/>
    <property type="match status" value="1"/>
</dbReference>
<comment type="caution">
    <text evidence="7">The sequence shown here is derived from an EMBL/GenBank/DDBJ whole genome shotgun (WGS) entry which is preliminary data.</text>
</comment>
<dbReference type="Gene3D" id="3.60.15.10">
    <property type="entry name" value="Ribonuclease Z/Hydroxyacylglutathione hydrolase-like"/>
    <property type="match status" value="1"/>
</dbReference>
<comment type="cofactor">
    <cofactor evidence="1">
        <name>Zn(2+)</name>
        <dbReference type="ChEBI" id="CHEBI:29105"/>
    </cofactor>
</comment>
<accession>A0A813QSB4</accession>
<dbReference type="Proteomes" id="UP000663860">
    <property type="component" value="Unassembled WGS sequence"/>
</dbReference>